<proteinExistence type="predicted"/>
<dbReference type="OrthoDB" id="2353937at2"/>
<sequence length="556" mass="60825">MTLFGKIRVFSHSNFHRNFFHILTMFIMGIFYLLCQFGQAEAHAVLEQTSPSANSRVEVSPPVIEISFNERLDIGGAKLQVLNELSRDVAKGNPESINDGKGIRIALPKLGEGHYTVSYSVISADGHPISGAYVFTVGNPAPLPDASELDPHRQVGHSNHGSAGLGQQSFLLYSARILYYAGLLAVAGLAFWSLLLKVSTTIHEVRNQSLSLAGKFALIATLTYVFFSLQDLGQGEPLSEWGRILTETTIGKLYIAQLLLALAAPLLPSLAAPARLGWAAVALFAEAWSGHAAAFNPLAYTIGLDLAHLAAASLWGGGLVLLLAIWYKERPEAGRFALVFSKWALLSFLVLWVTGILSTLTFLPSLEYLNYTAWGKWLIVKAAISLLVAVTAFLIRRRLKKGDLPHGNLLKIDVGLLAAIVLSVGVLTYQTPLPANKALSFHRMGTEMHVTLRVSPNSPGDNEFKLKIWLPEATGQGDPKKVQLRMIPLGREGMGAIDVPLEVYEDEELDAFPDFKKTTYTAQGPFLPFAGEWTAQVRVTDSKDTERVVETTYRIY</sequence>
<keyword evidence="5" id="KW-1133">Transmembrane helix</keyword>
<dbReference type="InterPro" id="IPR032694">
    <property type="entry name" value="CopC/D"/>
</dbReference>
<dbReference type="GO" id="GO:0006825">
    <property type="term" value="P:copper ion transport"/>
    <property type="evidence" value="ECO:0007669"/>
    <property type="project" value="InterPro"/>
</dbReference>
<dbReference type="InterPro" id="IPR014755">
    <property type="entry name" value="Cu-Rt/internalin_Ig-like"/>
</dbReference>
<reference evidence="7 8" key="1">
    <citation type="submission" date="2019-03" db="EMBL/GenBank/DDBJ databases">
        <title>Cohnella endophytica sp. nov., a novel endophytic bacterium isolated from bark of Sonneratia apetala.</title>
        <authorList>
            <person name="Tuo L."/>
        </authorList>
    </citation>
    <scope>NUCLEOTIDE SEQUENCE [LARGE SCALE GENOMIC DNA]</scope>
    <source>
        <strain evidence="7 8">CCTCC AB 208254</strain>
    </source>
</reference>
<evidence type="ECO:0000313" key="7">
    <source>
        <dbReference type="EMBL" id="TFE28108.1"/>
    </source>
</evidence>
<keyword evidence="2" id="KW-0479">Metal-binding</keyword>
<dbReference type="GO" id="GO:0005507">
    <property type="term" value="F:copper ion binding"/>
    <property type="evidence" value="ECO:0007669"/>
    <property type="project" value="InterPro"/>
</dbReference>
<evidence type="ECO:0000256" key="3">
    <source>
        <dbReference type="ARBA" id="ARBA00022729"/>
    </source>
</evidence>
<dbReference type="GO" id="GO:0042597">
    <property type="term" value="C:periplasmic space"/>
    <property type="evidence" value="ECO:0007669"/>
    <property type="project" value="InterPro"/>
</dbReference>
<keyword evidence="5" id="KW-0472">Membrane</keyword>
<dbReference type="EMBL" id="SOMN01000007">
    <property type="protein sequence ID" value="TFE28108.1"/>
    <property type="molecule type" value="Genomic_DNA"/>
</dbReference>
<dbReference type="GO" id="GO:0046688">
    <property type="term" value="P:response to copper ion"/>
    <property type="evidence" value="ECO:0007669"/>
    <property type="project" value="InterPro"/>
</dbReference>
<evidence type="ECO:0000259" key="6">
    <source>
        <dbReference type="Pfam" id="PF04234"/>
    </source>
</evidence>
<keyword evidence="3" id="KW-0732">Signal</keyword>
<feature type="transmembrane region" description="Helical" evidence="5">
    <location>
        <begin position="339"/>
        <end position="362"/>
    </location>
</feature>
<dbReference type="PANTHER" id="PTHR34820:SF4">
    <property type="entry name" value="INNER MEMBRANE PROTEIN YEBZ"/>
    <property type="match status" value="1"/>
</dbReference>
<feature type="transmembrane region" description="Helical" evidence="5">
    <location>
        <begin position="306"/>
        <end position="327"/>
    </location>
</feature>
<protein>
    <submittedName>
        <fullName evidence="7">Copper resistance protein CopC</fullName>
    </submittedName>
</protein>
<evidence type="ECO:0000313" key="8">
    <source>
        <dbReference type="Proteomes" id="UP000297900"/>
    </source>
</evidence>
<dbReference type="InterPro" id="IPR014756">
    <property type="entry name" value="Ig_E-set"/>
</dbReference>
<organism evidence="7 8">
    <name type="scientific">Cohnella luojiensis</name>
    <dbReference type="NCBI Taxonomy" id="652876"/>
    <lineage>
        <taxon>Bacteria</taxon>
        <taxon>Bacillati</taxon>
        <taxon>Bacillota</taxon>
        <taxon>Bacilli</taxon>
        <taxon>Bacillales</taxon>
        <taxon>Paenibacillaceae</taxon>
        <taxon>Cohnella</taxon>
    </lineage>
</organism>
<dbReference type="SUPFAM" id="SSF81296">
    <property type="entry name" value="E set domains"/>
    <property type="match status" value="1"/>
</dbReference>
<evidence type="ECO:0000256" key="4">
    <source>
        <dbReference type="ARBA" id="ARBA00023008"/>
    </source>
</evidence>
<feature type="transmembrane region" description="Helical" evidence="5">
    <location>
        <begin position="177"/>
        <end position="198"/>
    </location>
</feature>
<feature type="transmembrane region" description="Helical" evidence="5">
    <location>
        <begin position="408"/>
        <end position="429"/>
    </location>
</feature>
<dbReference type="Gene3D" id="2.60.40.1220">
    <property type="match status" value="1"/>
</dbReference>
<feature type="domain" description="CopC" evidence="6">
    <location>
        <begin position="43"/>
        <end position="137"/>
    </location>
</feature>
<keyword evidence="5" id="KW-0812">Transmembrane</keyword>
<accession>A0A4Y8M0T6</accession>
<feature type="transmembrane region" description="Helical" evidence="5">
    <location>
        <begin position="374"/>
        <end position="396"/>
    </location>
</feature>
<dbReference type="PANTHER" id="PTHR34820">
    <property type="entry name" value="INNER MEMBRANE PROTEIN YEBZ"/>
    <property type="match status" value="1"/>
</dbReference>
<name>A0A4Y8M0T6_9BACL</name>
<dbReference type="GO" id="GO:0005886">
    <property type="term" value="C:plasma membrane"/>
    <property type="evidence" value="ECO:0007669"/>
    <property type="project" value="TreeGrafter"/>
</dbReference>
<dbReference type="Pfam" id="PF04234">
    <property type="entry name" value="CopC"/>
    <property type="match status" value="1"/>
</dbReference>
<evidence type="ECO:0000256" key="5">
    <source>
        <dbReference type="SAM" id="Phobius"/>
    </source>
</evidence>
<dbReference type="Proteomes" id="UP000297900">
    <property type="component" value="Unassembled WGS sequence"/>
</dbReference>
<dbReference type="RefSeq" id="WP_135151618.1">
    <property type="nucleotide sequence ID" value="NZ_SOMN01000007.1"/>
</dbReference>
<comment type="caution">
    <text evidence="7">The sequence shown here is derived from an EMBL/GenBank/DDBJ whole genome shotgun (WGS) entry which is preliminary data.</text>
</comment>
<feature type="transmembrane region" description="Helical" evidence="5">
    <location>
        <begin position="249"/>
        <end position="267"/>
    </location>
</feature>
<keyword evidence="8" id="KW-1185">Reference proteome</keyword>
<keyword evidence="4" id="KW-0186">Copper</keyword>
<evidence type="ECO:0000256" key="2">
    <source>
        <dbReference type="ARBA" id="ARBA00022723"/>
    </source>
</evidence>
<comment type="subcellular location">
    <subcellularLocation>
        <location evidence="1">Cell envelope</location>
    </subcellularLocation>
</comment>
<feature type="transmembrane region" description="Helical" evidence="5">
    <location>
        <begin position="20"/>
        <end position="39"/>
    </location>
</feature>
<evidence type="ECO:0000256" key="1">
    <source>
        <dbReference type="ARBA" id="ARBA00004196"/>
    </source>
</evidence>
<dbReference type="InterPro" id="IPR007348">
    <property type="entry name" value="CopC_dom"/>
</dbReference>
<feature type="transmembrane region" description="Helical" evidence="5">
    <location>
        <begin position="210"/>
        <end position="229"/>
    </location>
</feature>
<dbReference type="AlphaFoldDB" id="A0A4Y8M0T6"/>
<gene>
    <name evidence="7" type="ORF">E2980_07765</name>
</gene>
<dbReference type="GO" id="GO:0030313">
    <property type="term" value="C:cell envelope"/>
    <property type="evidence" value="ECO:0007669"/>
    <property type="project" value="UniProtKB-SubCell"/>
</dbReference>